<organism evidence="1 2">
    <name type="scientific">Wandonia haliotis</name>
    <dbReference type="NCBI Taxonomy" id="574963"/>
    <lineage>
        <taxon>Bacteria</taxon>
        <taxon>Pseudomonadati</taxon>
        <taxon>Bacteroidota</taxon>
        <taxon>Flavobacteriia</taxon>
        <taxon>Flavobacteriales</taxon>
        <taxon>Crocinitomicaceae</taxon>
        <taxon>Wandonia</taxon>
    </lineage>
</organism>
<evidence type="ECO:0000313" key="1">
    <source>
        <dbReference type="EMBL" id="GAA0876127.1"/>
    </source>
</evidence>
<proteinExistence type="predicted"/>
<accession>A0ABN1MSJ5</accession>
<gene>
    <name evidence="1" type="ORF">GCM10009118_25370</name>
</gene>
<protein>
    <submittedName>
        <fullName evidence="1">Uncharacterized protein</fullName>
    </submittedName>
</protein>
<sequence>MVIIIGFFVKDEIKKDRELLEQYGIEGIAVVTERYFVRRYYSKYKFKYKNKVYQGTCNHMLFVGDTIDIIFYPKDPSNNRIKFK</sequence>
<dbReference type="EMBL" id="BAAAFH010000022">
    <property type="protein sequence ID" value="GAA0876127.1"/>
    <property type="molecule type" value="Genomic_DNA"/>
</dbReference>
<dbReference type="Proteomes" id="UP001501126">
    <property type="component" value="Unassembled WGS sequence"/>
</dbReference>
<comment type="caution">
    <text evidence="1">The sequence shown here is derived from an EMBL/GenBank/DDBJ whole genome shotgun (WGS) entry which is preliminary data.</text>
</comment>
<name>A0ABN1MSJ5_9FLAO</name>
<keyword evidence="2" id="KW-1185">Reference proteome</keyword>
<evidence type="ECO:0000313" key="2">
    <source>
        <dbReference type="Proteomes" id="UP001501126"/>
    </source>
</evidence>
<reference evidence="1 2" key="1">
    <citation type="journal article" date="2019" name="Int. J. Syst. Evol. Microbiol.">
        <title>The Global Catalogue of Microorganisms (GCM) 10K type strain sequencing project: providing services to taxonomists for standard genome sequencing and annotation.</title>
        <authorList>
            <consortium name="The Broad Institute Genomics Platform"/>
            <consortium name="The Broad Institute Genome Sequencing Center for Infectious Disease"/>
            <person name="Wu L."/>
            <person name="Ma J."/>
        </authorList>
    </citation>
    <scope>NUCLEOTIDE SEQUENCE [LARGE SCALE GENOMIC DNA]</scope>
    <source>
        <strain evidence="1 2">JCM 16083</strain>
    </source>
</reference>